<organism evidence="1 2">
    <name type="scientific">Alicyclobacillus acidocaldarius (strain Tc-4-1)</name>
    <name type="common">Bacillus acidocaldarius</name>
    <dbReference type="NCBI Taxonomy" id="1048834"/>
    <lineage>
        <taxon>Bacteria</taxon>
        <taxon>Bacillati</taxon>
        <taxon>Bacillota</taxon>
        <taxon>Bacilli</taxon>
        <taxon>Bacillales</taxon>
        <taxon>Alicyclobacillaceae</taxon>
        <taxon>Alicyclobacillus</taxon>
    </lineage>
</organism>
<accession>F8IGM6</accession>
<reference evidence="1 2" key="1">
    <citation type="journal article" date="2011" name="J. Bacteriol.">
        <title>Complete Genome Sequence of Alicyclobacillus acidocaldarius Strain Tc-4-1.</title>
        <authorList>
            <person name="Chen Y."/>
            <person name="He Y."/>
            <person name="Zhang B."/>
            <person name="Yang J."/>
            <person name="Li W."/>
            <person name="Dong Z."/>
            <person name="Hu S."/>
        </authorList>
    </citation>
    <scope>NUCLEOTIDE SEQUENCE [LARGE SCALE GENOMIC DNA]</scope>
    <source>
        <strain evidence="1 2">Tc-4-1</strain>
    </source>
</reference>
<dbReference type="EMBL" id="CP002902">
    <property type="protein sequence ID" value="AEJ44306.1"/>
    <property type="molecule type" value="Genomic_DNA"/>
</dbReference>
<name>F8IGM6_ALIAT</name>
<gene>
    <name evidence="1" type="ordered locus">TC41_2406</name>
</gene>
<dbReference type="PATRIC" id="fig|1048834.4.peg.2275"/>
<sequence>MSIFWMIAGVGMATGTALLLSNTLQHGVVPAALKAFMAMFGS</sequence>
<dbReference type="HOGENOM" id="CLU_3246235_0_0_9"/>
<dbReference type="Proteomes" id="UP000000292">
    <property type="component" value="Chromosome"/>
</dbReference>
<reference evidence="2" key="2">
    <citation type="submission" date="2011-06" db="EMBL/GenBank/DDBJ databases">
        <title>The complete genome sequence of Alicyclobacillus acidocaldarius sp. Tc-4-1.</title>
        <authorList>
            <person name="Chen Y."/>
            <person name="He Y."/>
            <person name="Dong Z."/>
            <person name="Hu S."/>
        </authorList>
    </citation>
    <scope>NUCLEOTIDE SEQUENCE [LARGE SCALE GENOMIC DNA]</scope>
    <source>
        <strain evidence="2">Tc-4-1</strain>
    </source>
</reference>
<dbReference type="KEGG" id="aad:TC41_2406"/>
<proteinExistence type="predicted"/>
<evidence type="ECO:0000313" key="2">
    <source>
        <dbReference type="Proteomes" id="UP000000292"/>
    </source>
</evidence>
<protein>
    <submittedName>
        <fullName evidence="1">Uncharacterized protein</fullName>
    </submittedName>
</protein>
<dbReference type="STRING" id="1048834.TC41_2406"/>
<dbReference type="AlphaFoldDB" id="F8IGM6"/>
<evidence type="ECO:0000313" key="1">
    <source>
        <dbReference type="EMBL" id="AEJ44306.1"/>
    </source>
</evidence>